<dbReference type="EMBL" id="BAABIA010000003">
    <property type="protein sequence ID" value="GAA5137497.1"/>
    <property type="molecule type" value="Genomic_DNA"/>
</dbReference>
<comment type="caution">
    <text evidence="1">The sequence shown here is derived from an EMBL/GenBank/DDBJ whole genome shotgun (WGS) entry which is preliminary data.</text>
</comment>
<protein>
    <recommendedName>
        <fullName evidence="3">Integrase catalytic domain-containing protein</fullName>
    </recommendedName>
</protein>
<dbReference type="InterPro" id="IPR012337">
    <property type="entry name" value="RNaseH-like_sf"/>
</dbReference>
<dbReference type="Gene3D" id="3.30.420.10">
    <property type="entry name" value="Ribonuclease H-like superfamily/Ribonuclease H"/>
    <property type="match status" value="1"/>
</dbReference>
<proteinExistence type="predicted"/>
<evidence type="ECO:0000313" key="2">
    <source>
        <dbReference type="Proteomes" id="UP001499852"/>
    </source>
</evidence>
<evidence type="ECO:0000313" key="1">
    <source>
        <dbReference type="EMBL" id="GAA5137497.1"/>
    </source>
</evidence>
<name>A0ABP9NZN2_9BACT</name>
<dbReference type="InterPro" id="IPR036397">
    <property type="entry name" value="RNaseH_sf"/>
</dbReference>
<evidence type="ECO:0008006" key="3">
    <source>
        <dbReference type="Google" id="ProtNLM"/>
    </source>
</evidence>
<gene>
    <name evidence="1" type="ORF">GCM10023213_14320</name>
</gene>
<organism evidence="1 2">
    <name type="scientific">Prosthecobacter algae</name>
    <dbReference type="NCBI Taxonomy" id="1144682"/>
    <lineage>
        <taxon>Bacteria</taxon>
        <taxon>Pseudomonadati</taxon>
        <taxon>Verrucomicrobiota</taxon>
        <taxon>Verrucomicrobiia</taxon>
        <taxon>Verrucomicrobiales</taxon>
        <taxon>Verrucomicrobiaceae</taxon>
        <taxon>Prosthecobacter</taxon>
    </lineage>
</organism>
<dbReference type="Proteomes" id="UP001499852">
    <property type="component" value="Unassembled WGS sequence"/>
</dbReference>
<keyword evidence="2" id="KW-1185">Reference proteome</keyword>
<dbReference type="RefSeq" id="WP_345735693.1">
    <property type="nucleotide sequence ID" value="NZ_BAABIA010000003.1"/>
</dbReference>
<reference evidence="2" key="1">
    <citation type="journal article" date="2019" name="Int. J. Syst. Evol. Microbiol.">
        <title>The Global Catalogue of Microorganisms (GCM) 10K type strain sequencing project: providing services to taxonomists for standard genome sequencing and annotation.</title>
        <authorList>
            <consortium name="The Broad Institute Genomics Platform"/>
            <consortium name="The Broad Institute Genome Sequencing Center for Infectious Disease"/>
            <person name="Wu L."/>
            <person name="Ma J."/>
        </authorList>
    </citation>
    <scope>NUCLEOTIDE SEQUENCE [LARGE SCALE GENOMIC DNA]</scope>
    <source>
        <strain evidence="2">JCM 18053</strain>
    </source>
</reference>
<sequence>MDRDDYFAQTCTAITVPASRTLSAEERRLMTDSARRFFDGLRWVMVNLDTLIKAGQKKRPLCVIWAAELRAEYGIELSAERIRKYHDKWLEVGEKALINKSLCGKAPEKKSLPPAIVDQFWALYLDMKDKASEAAAWRALMAKLVKGEKLNGGITWQSLFFSLHPAADLPAACPWNHHNPPPGWSQSNFAAQPKPSDVVKALALRGMGAAKAVLARQAGVRMEWSSLRIGECYMIDDHDVDFRCIVEGQLVRLRLIVLIEVRSRRVMAYVVRPRLKDEDGTERSISRRDVQHLVAGWLHKYGLPRDYPAYFHCENAAAAITTDFEMILHRVTDGRLIIDRTALYSGVCQMASFRQSGGTPTGKAPIESKFRLFDIELAHVRGATGRNYIHKPEEHQGRLNAASALIKRARALSPMDQSDLAQLTQQGDVKMPFPSLWEAHQEIHLAIQRMDARTWHKMEGFLEVAEFRTDPQGTTFYPLHEALFEQQSKDTQELIKEFLTYPDSLQNRMLSWGRVRAESSAECWLRLLKGVSFVKVSDAGLAELLLDSITAEWPGTGAIRLDIAGDKIEFKGRLEDVLPKTKLRFRFNQDAPSAVWVQDLAGRPLGTLNREDRAHYHDADALKDRAAFKAAELARGIQEVRRYELSSPDAIAALQDNLNTAALMTAFEGPHAAPVPVATIHSETSEALVKEMEGRTLPPAKKETAAARYLRRNKQA</sequence>
<dbReference type="SUPFAM" id="SSF53098">
    <property type="entry name" value="Ribonuclease H-like"/>
    <property type="match status" value="1"/>
</dbReference>
<accession>A0ABP9NZN2</accession>